<proteinExistence type="predicted"/>
<dbReference type="EMBL" id="CM037615">
    <property type="protein sequence ID" value="KAH8014941.1"/>
    <property type="molecule type" value="Genomic_DNA"/>
</dbReference>
<organism evidence="1 2">
    <name type="scientific">Sphaerodactylus townsendi</name>
    <dbReference type="NCBI Taxonomy" id="933632"/>
    <lineage>
        <taxon>Eukaryota</taxon>
        <taxon>Metazoa</taxon>
        <taxon>Chordata</taxon>
        <taxon>Craniata</taxon>
        <taxon>Vertebrata</taxon>
        <taxon>Euteleostomi</taxon>
        <taxon>Lepidosauria</taxon>
        <taxon>Squamata</taxon>
        <taxon>Bifurcata</taxon>
        <taxon>Gekkota</taxon>
        <taxon>Sphaerodactylidae</taxon>
        <taxon>Sphaerodactylus</taxon>
    </lineage>
</organism>
<evidence type="ECO:0000313" key="1">
    <source>
        <dbReference type="EMBL" id="KAH8014941.1"/>
    </source>
</evidence>
<sequence>MLCGIDHTDDIIKQQGLDRMIDLFILSKSAFVPCSSDAAFISQAAVLAGRTPDLHGILDVIKGAEEFVYVSVMEYFPTSRFRRPPRYWPTKTDNALRET</sequence>
<gene>
    <name evidence="1" type="ORF">K3G42_032578</name>
</gene>
<comment type="caution">
    <text evidence="1">The sequence shown here is derived from an EMBL/GenBank/DDBJ whole genome shotgun (WGS) entry which is preliminary data.</text>
</comment>
<accession>A0ACB8G5Q5</accession>
<evidence type="ECO:0000313" key="2">
    <source>
        <dbReference type="Proteomes" id="UP000827872"/>
    </source>
</evidence>
<name>A0ACB8G5Q5_9SAUR</name>
<protein>
    <submittedName>
        <fullName evidence="1">Uncharacterized protein</fullName>
    </submittedName>
</protein>
<keyword evidence="2" id="KW-1185">Reference proteome</keyword>
<reference evidence="1" key="1">
    <citation type="submission" date="2021-08" db="EMBL/GenBank/DDBJ databases">
        <title>The first chromosome-level gecko genome reveals the dynamic sex chromosomes of Neotropical dwarf geckos (Sphaerodactylidae: Sphaerodactylus).</title>
        <authorList>
            <person name="Pinto B.J."/>
            <person name="Keating S.E."/>
            <person name="Gamble T."/>
        </authorList>
    </citation>
    <scope>NUCLEOTIDE SEQUENCE</scope>
    <source>
        <strain evidence="1">TG3544</strain>
    </source>
</reference>
<dbReference type="Proteomes" id="UP000827872">
    <property type="component" value="Linkage Group LG02"/>
</dbReference>